<gene>
    <name evidence="2" type="primary">28951470</name>
</gene>
<feature type="domain" description="Secreted protein CSS2 C-terminal" evidence="1">
    <location>
        <begin position="87"/>
        <end position="187"/>
    </location>
</feature>
<evidence type="ECO:0000259" key="1">
    <source>
        <dbReference type="Pfam" id="PF20521"/>
    </source>
</evidence>
<sequence length="224" mass="25466">MHPKLMTLLALTSLPTSICLEPILEATGSANGPRPSAVNQEMYLELLHALEQLQHGETKNNVEEQRPEKRRSIYGRAWDAIAPSHELKEGLKIIWLRWTFEIKHAVGLTECGRFSGHAGPNNELYYQYETDDGHCDTVIEQIEIERAIESRIKKEGVTLRTTECLDLTDIGVWNGHLLIGPTKGFDYEIECGPKLIVTPVSMMWDLESLEEAEKEKEQQADREL</sequence>
<proteinExistence type="predicted"/>
<evidence type="ECO:0000313" key="2">
    <source>
        <dbReference type="EnsemblFungi" id="FOXG_09953P0"/>
    </source>
</evidence>
<dbReference type="AlphaFoldDB" id="A0A0D2Y113"/>
<reference evidence="3" key="1">
    <citation type="journal article" date="2012" name="Mol. Plant Microbe Interact.">
        <title>A highly conserved effector in Fusarium oxysporum is required for full virulence on Arabidopsis.</title>
        <authorList>
            <person name="Thatcher L.F."/>
            <person name="Gardiner D.M."/>
            <person name="Kazan K."/>
            <person name="Manners J."/>
        </authorList>
    </citation>
    <scope>NUCLEOTIDE SEQUENCE [LARGE SCALE GENOMIC DNA]</scope>
    <source>
        <strain evidence="3">Fo5176</strain>
    </source>
</reference>
<dbReference type="Pfam" id="PF20521">
    <property type="entry name" value="DUF6736"/>
    <property type="match status" value="1"/>
</dbReference>
<name>A0A0D2Y113_FUSOF</name>
<protein>
    <recommendedName>
        <fullName evidence="1">Secreted protein CSS2 C-terminal domain-containing protein</fullName>
    </recommendedName>
</protein>
<accession>A0A0D2Y113</accession>
<dbReference type="Proteomes" id="UP000002489">
    <property type="component" value="Unassembled WGS sequence"/>
</dbReference>
<organism evidence="2 3">
    <name type="scientific">Fusarium oxysporum (strain Fo5176)</name>
    <name type="common">Fusarium vascular wilt</name>
    <dbReference type="NCBI Taxonomy" id="660025"/>
    <lineage>
        <taxon>Eukaryota</taxon>
        <taxon>Fungi</taxon>
        <taxon>Dikarya</taxon>
        <taxon>Ascomycota</taxon>
        <taxon>Pezizomycotina</taxon>
        <taxon>Sordariomycetes</taxon>
        <taxon>Hypocreomycetidae</taxon>
        <taxon>Hypocreales</taxon>
        <taxon>Nectriaceae</taxon>
        <taxon>Fusarium</taxon>
        <taxon>Fusarium oxysporum species complex</taxon>
    </lineage>
</organism>
<evidence type="ECO:0000313" key="3">
    <source>
        <dbReference type="Proteomes" id="UP000002489"/>
    </source>
</evidence>
<dbReference type="EnsemblFungi" id="FOXG_09953T0">
    <property type="protein sequence ID" value="FOXG_09953P0"/>
    <property type="gene ID" value="FOXG_09953"/>
</dbReference>
<dbReference type="VEuPathDB" id="FungiDB:FOXG_09953"/>
<dbReference type="InterPro" id="IPR046624">
    <property type="entry name" value="CSS2_C"/>
</dbReference>
<reference evidence="2" key="2">
    <citation type="submission" date="2025-08" db="UniProtKB">
        <authorList>
            <consortium name="EnsemblFungi"/>
        </authorList>
    </citation>
    <scope>IDENTIFICATION</scope>
    <source>
        <strain evidence="2">4287 / CBS 123668 / FGSC 9935 / NRRL 34936</strain>
    </source>
</reference>